<gene>
    <name evidence="1" type="ORF">SAMN06265348_10176</name>
</gene>
<accession>A0A521ADG5</accession>
<dbReference type="AlphaFoldDB" id="A0A521ADG5"/>
<proteinExistence type="predicted"/>
<evidence type="ECO:0000313" key="2">
    <source>
        <dbReference type="Proteomes" id="UP000320300"/>
    </source>
</evidence>
<dbReference type="Proteomes" id="UP000320300">
    <property type="component" value="Unassembled WGS sequence"/>
</dbReference>
<reference evidence="1 2" key="1">
    <citation type="submission" date="2017-05" db="EMBL/GenBank/DDBJ databases">
        <authorList>
            <person name="Varghese N."/>
            <person name="Submissions S."/>
        </authorList>
    </citation>
    <scope>NUCLEOTIDE SEQUENCE [LARGE SCALE GENOMIC DNA]</scope>
    <source>
        <strain evidence="1 2">DSM 19036</strain>
    </source>
</reference>
<name>A0A521ADG5_9SPHI</name>
<organism evidence="1 2">
    <name type="scientific">Pedobacter westerhofensis</name>
    <dbReference type="NCBI Taxonomy" id="425512"/>
    <lineage>
        <taxon>Bacteria</taxon>
        <taxon>Pseudomonadati</taxon>
        <taxon>Bacteroidota</taxon>
        <taxon>Sphingobacteriia</taxon>
        <taxon>Sphingobacteriales</taxon>
        <taxon>Sphingobacteriaceae</taxon>
        <taxon>Pedobacter</taxon>
    </lineage>
</organism>
<dbReference type="EMBL" id="FXTN01000001">
    <property type="protein sequence ID" value="SMO32857.1"/>
    <property type="molecule type" value="Genomic_DNA"/>
</dbReference>
<evidence type="ECO:0000313" key="1">
    <source>
        <dbReference type="EMBL" id="SMO32857.1"/>
    </source>
</evidence>
<sequence length="349" mass="40370">MYIIILAMLTVVLGLLIRGYLRSERYFLSHLPEKYKSYPAINENTKGRDYKIIPLFTGARPRAIYRDTISNNIIIESVEEFEPKQYEAPTYSITYYRINKNGEALDNLNETGNTAFGRPFNGHMLYEDGYNDYFIKGKSEKMPYKNINKDLAMSTEELSSLSRQLLSQADAVTVYEEDDPMTYIMSINGEVLRMYIPKTSNIAVPTEFEHNFKEILPLTDYSHRTGLKHYAWENPQSAITVSYFLKQRYQSGTYFSMAAAPTTRLPRWYGIGYFQLKIGTDILKFKHPISYFLSGDSSSEGYYHNDEWGTLDLFTYPMSAFNILTVGFNNNHFHKLDGCYLVVPLANKK</sequence>
<protein>
    <submittedName>
        <fullName evidence="1">Uncharacterized protein</fullName>
    </submittedName>
</protein>
<keyword evidence="2" id="KW-1185">Reference proteome</keyword>